<name>A0A7W8YR62_9SPHI</name>
<dbReference type="EMBL" id="JACHCF010000003">
    <property type="protein sequence ID" value="MBB5620281.1"/>
    <property type="molecule type" value="Genomic_DNA"/>
</dbReference>
<protein>
    <recommendedName>
        <fullName evidence="4">DUF4421 domain-containing protein</fullName>
    </recommendedName>
</protein>
<dbReference type="AlphaFoldDB" id="A0A7W8YR62"/>
<feature type="chain" id="PRO_5030543067" description="DUF4421 domain-containing protein" evidence="1">
    <location>
        <begin position="32"/>
        <end position="315"/>
    </location>
</feature>
<accession>A0A7W8YR62</accession>
<evidence type="ECO:0008006" key="4">
    <source>
        <dbReference type="Google" id="ProtNLM"/>
    </source>
</evidence>
<dbReference type="InterPro" id="IPR025535">
    <property type="entry name" value="DUF4421"/>
</dbReference>
<comment type="caution">
    <text evidence="2">The sequence shown here is derived from an EMBL/GenBank/DDBJ whole genome shotgun (WGS) entry which is preliminary data.</text>
</comment>
<dbReference type="RefSeq" id="WP_183866326.1">
    <property type="nucleotide sequence ID" value="NZ_JACHCF010000003.1"/>
</dbReference>
<feature type="signal peptide" evidence="1">
    <location>
        <begin position="1"/>
        <end position="31"/>
    </location>
</feature>
<evidence type="ECO:0000313" key="2">
    <source>
        <dbReference type="EMBL" id="MBB5620281.1"/>
    </source>
</evidence>
<proteinExistence type="predicted"/>
<dbReference type="Pfam" id="PF14391">
    <property type="entry name" value="DUF4421"/>
    <property type="match status" value="1"/>
</dbReference>
<dbReference type="Proteomes" id="UP000537718">
    <property type="component" value="Unassembled WGS sequence"/>
</dbReference>
<sequence>MFKILPSAKKQMKFSLLLLCSIVLTVHTAFGQTTIDTTYIETYPQKISISSFLSNNFIEINERDEIYRPNNLLKLGLGISVKNTVLNFRYDFGIAQVGGKDHGKTESIDFQIHRYGRKLMLDLFFLRYKGFYQGIKEIKLHPNLSVQQIGAEGSYLFNSSQFSAKAAFEQSEKQLKSAGSFILGGGTYLYKIKSDTNLLATGNNYISNFQLGMNAGYAYSWVLNKHWLLSGMAKGGINLGNEPRLLEHGKIKAYPTGFARGSAAYHKSDWAVSFLMLVNNKSLFPSKDNKIDLTSANFELSYVKHFDNFLKKKKR</sequence>
<evidence type="ECO:0000313" key="3">
    <source>
        <dbReference type="Proteomes" id="UP000537718"/>
    </source>
</evidence>
<keyword evidence="1" id="KW-0732">Signal</keyword>
<evidence type="ECO:0000256" key="1">
    <source>
        <dbReference type="SAM" id="SignalP"/>
    </source>
</evidence>
<reference evidence="2 3" key="1">
    <citation type="submission" date="2020-08" db="EMBL/GenBank/DDBJ databases">
        <title>Genomic Encyclopedia of Type Strains, Phase IV (KMG-V): Genome sequencing to study the core and pangenomes of soil and plant-associated prokaryotes.</title>
        <authorList>
            <person name="Whitman W."/>
        </authorList>
    </citation>
    <scope>NUCLEOTIDE SEQUENCE [LARGE SCALE GENOMIC DNA]</scope>
    <source>
        <strain evidence="2 3">MP7CTX6</strain>
    </source>
</reference>
<gene>
    <name evidence="2" type="ORF">HDE69_001330</name>
</gene>
<organism evidence="2 3">
    <name type="scientific">Pedobacter cryoconitis</name>
    <dbReference type="NCBI Taxonomy" id="188932"/>
    <lineage>
        <taxon>Bacteria</taxon>
        <taxon>Pseudomonadati</taxon>
        <taxon>Bacteroidota</taxon>
        <taxon>Sphingobacteriia</taxon>
        <taxon>Sphingobacteriales</taxon>
        <taxon>Sphingobacteriaceae</taxon>
        <taxon>Pedobacter</taxon>
    </lineage>
</organism>